<feature type="chain" id="PRO_5041966827" description="SGNH hydrolase-type esterase domain-containing protein" evidence="1">
    <location>
        <begin position="25"/>
        <end position="442"/>
    </location>
</feature>
<dbReference type="Proteomes" id="UP001221413">
    <property type="component" value="Unassembled WGS sequence"/>
</dbReference>
<keyword evidence="1" id="KW-0732">Signal</keyword>
<proteinExistence type="predicted"/>
<comment type="caution">
    <text evidence="2">The sequence shown here is derived from an EMBL/GenBank/DDBJ whole genome shotgun (WGS) entry which is preliminary data.</text>
</comment>
<organism evidence="2 3">
    <name type="scientific">Drechslerella dactyloides</name>
    <name type="common">Nematode-trapping fungus</name>
    <name type="synonym">Arthrobotrys dactyloides</name>
    <dbReference type="NCBI Taxonomy" id="74499"/>
    <lineage>
        <taxon>Eukaryota</taxon>
        <taxon>Fungi</taxon>
        <taxon>Dikarya</taxon>
        <taxon>Ascomycota</taxon>
        <taxon>Pezizomycotina</taxon>
        <taxon>Orbiliomycetes</taxon>
        <taxon>Orbiliales</taxon>
        <taxon>Orbiliaceae</taxon>
        <taxon>Drechslerella</taxon>
    </lineage>
</organism>
<dbReference type="InterPro" id="IPR001087">
    <property type="entry name" value="GDSL"/>
</dbReference>
<dbReference type="AlphaFoldDB" id="A0AAD6IRP8"/>
<dbReference type="Pfam" id="PF00657">
    <property type="entry name" value="Lipase_GDSL"/>
    <property type="match status" value="1"/>
</dbReference>
<dbReference type="CDD" id="cd01830">
    <property type="entry name" value="XynE_like"/>
    <property type="match status" value="1"/>
</dbReference>
<gene>
    <name evidence="2" type="ORF">Dda_9421</name>
</gene>
<evidence type="ECO:0000313" key="2">
    <source>
        <dbReference type="EMBL" id="KAJ6255811.1"/>
    </source>
</evidence>
<feature type="signal peptide" evidence="1">
    <location>
        <begin position="1"/>
        <end position="24"/>
    </location>
</feature>
<evidence type="ECO:0000313" key="3">
    <source>
        <dbReference type="Proteomes" id="UP001221413"/>
    </source>
</evidence>
<keyword evidence="3" id="KW-1185">Reference proteome</keyword>
<evidence type="ECO:0000256" key="1">
    <source>
        <dbReference type="SAM" id="SignalP"/>
    </source>
</evidence>
<dbReference type="InterPro" id="IPR053140">
    <property type="entry name" value="GDSL_Rv0518-like"/>
</dbReference>
<accession>A0AAD6IRP8</accession>
<dbReference type="PANTHER" id="PTHR43784:SF3">
    <property type="entry name" value="GDSL FAMILY LIPASE"/>
    <property type="match status" value="1"/>
</dbReference>
<dbReference type="InterPro" id="IPR036514">
    <property type="entry name" value="SGNH_hydro_sf"/>
</dbReference>
<evidence type="ECO:0008006" key="4">
    <source>
        <dbReference type="Google" id="ProtNLM"/>
    </source>
</evidence>
<dbReference type="GO" id="GO:0016788">
    <property type="term" value="F:hydrolase activity, acting on ester bonds"/>
    <property type="evidence" value="ECO:0007669"/>
    <property type="project" value="InterPro"/>
</dbReference>
<protein>
    <recommendedName>
        <fullName evidence="4">SGNH hydrolase-type esterase domain-containing protein</fullName>
    </recommendedName>
</protein>
<dbReference type="Gene3D" id="3.40.50.1110">
    <property type="entry name" value="SGNH hydrolase"/>
    <property type="match status" value="1"/>
</dbReference>
<sequence>MLQSISRTIGLIAALVAASGSVLGSPVSPSLWKRVHNGHWVDIWGTMPQLTEPANLPPVPYNGTTGVFVDATIRQTLFMTLPADQIRIRISNAFGVNDLPITAVSIALPVNGAAGVSGIQPKTLKQVTFSGSTSVIDPNGGLVVSDPIDFTVAPLQNIAVSIYLAKGQTGFSITSHPGSRTTSWMTSGNQANAANFPADAASTAHWYFLSAVEGWVNGGVSAFAIVGDSITDGRGSTTDANNRWPDLLLRNMQKQHFTRQIGVINEAAGGNRILYDGLGPNAQGRIDRDVLGQSGVKYAMIFEGVNDIGTAPATKEAQDVIYQRLVLAYRQIATRIHTFGIPLFGATITPFGSPNPTLQPYSAPEREVTRLRINDFIRNSKVFDAVIDFDAMLRDPKNATQLNPLYDSGDQLHPNVAGYQLIANQFPLKVFDKFKNGVDGLN</sequence>
<reference evidence="2" key="1">
    <citation type="submission" date="2023-01" db="EMBL/GenBank/DDBJ databases">
        <title>The chitinases involved in constricting ring structure development in the nematode-trapping fungus Drechslerella dactyloides.</title>
        <authorList>
            <person name="Wang R."/>
            <person name="Zhang L."/>
            <person name="Tang P."/>
            <person name="Li S."/>
            <person name="Liang L."/>
        </authorList>
    </citation>
    <scope>NUCLEOTIDE SEQUENCE</scope>
    <source>
        <strain evidence="2">YMF1.00031</strain>
    </source>
</reference>
<dbReference type="EMBL" id="JAQGDS010000019">
    <property type="protein sequence ID" value="KAJ6255811.1"/>
    <property type="molecule type" value="Genomic_DNA"/>
</dbReference>
<name>A0AAD6IRP8_DREDA</name>
<dbReference type="SUPFAM" id="SSF52266">
    <property type="entry name" value="SGNH hydrolase"/>
    <property type="match status" value="1"/>
</dbReference>
<dbReference type="PANTHER" id="PTHR43784">
    <property type="entry name" value="GDSL-LIKE LIPASE/ACYLHYDROLASE, PUTATIVE (AFU_ORTHOLOGUE AFUA_2G00820)-RELATED"/>
    <property type="match status" value="1"/>
</dbReference>